<evidence type="ECO:0000313" key="8">
    <source>
        <dbReference type="EMBL" id="ADY59010.1"/>
    </source>
</evidence>
<evidence type="ECO:0000256" key="4">
    <source>
        <dbReference type="ARBA" id="ARBA00048772"/>
    </source>
</evidence>
<dbReference type="PANTHER" id="PTHR45753">
    <property type="entry name" value="ORNITHINE CARBAMOYLTRANSFERASE, MITOCHONDRIAL"/>
    <property type="match status" value="1"/>
</dbReference>
<dbReference type="GO" id="GO:0004585">
    <property type="term" value="F:ornithine carbamoyltransferase activity"/>
    <property type="evidence" value="ECO:0007669"/>
    <property type="project" value="UniProtKB-UniRule"/>
</dbReference>
<dbReference type="PANTHER" id="PTHR45753:SF3">
    <property type="entry name" value="ORNITHINE TRANSCARBAMYLASE, MITOCHONDRIAL"/>
    <property type="match status" value="1"/>
</dbReference>
<dbReference type="InterPro" id="IPR006130">
    <property type="entry name" value="Asp/Orn_carbamoylTrfase"/>
</dbReference>
<evidence type="ECO:0000256" key="3">
    <source>
        <dbReference type="ARBA" id="ARBA00022679"/>
    </source>
</evidence>
<comment type="caution">
    <text evidence="5">Lacks conserved residue(s) required for the propagation of feature annotation.</text>
</comment>
<evidence type="ECO:0000256" key="2">
    <source>
        <dbReference type="ARBA" id="ARBA00007805"/>
    </source>
</evidence>
<proteinExistence type="inferred from homology"/>
<reference evidence="9" key="1">
    <citation type="submission" date="2011-02" db="EMBL/GenBank/DDBJ databases">
        <title>The complete genome of Planctomyces brasiliensis DSM 5305.</title>
        <authorList>
            <person name="Lucas S."/>
            <person name="Copeland A."/>
            <person name="Lapidus A."/>
            <person name="Bruce D."/>
            <person name="Goodwin L."/>
            <person name="Pitluck S."/>
            <person name="Kyrpides N."/>
            <person name="Mavromatis K."/>
            <person name="Pagani I."/>
            <person name="Ivanova N."/>
            <person name="Ovchinnikova G."/>
            <person name="Lu M."/>
            <person name="Detter J.C."/>
            <person name="Han C."/>
            <person name="Land M."/>
            <person name="Hauser L."/>
            <person name="Markowitz V."/>
            <person name="Cheng J.-F."/>
            <person name="Hugenholtz P."/>
            <person name="Woyke T."/>
            <person name="Wu D."/>
            <person name="Tindall B."/>
            <person name="Pomrenke H.G."/>
            <person name="Brambilla E."/>
            <person name="Klenk H.-P."/>
            <person name="Eisen J.A."/>
        </authorList>
    </citation>
    <scope>NUCLEOTIDE SEQUENCE [LARGE SCALE GENOMIC DNA]</scope>
    <source>
        <strain evidence="9">ATCC 49424 / DSM 5305 / JCM 21570 / NBRC 103401 / IFAM 1448</strain>
    </source>
</reference>
<dbReference type="OrthoDB" id="9802587at2"/>
<dbReference type="SUPFAM" id="SSF53671">
    <property type="entry name" value="Aspartate/ornithine carbamoyltransferase"/>
    <property type="match status" value="1"/>
</dbReference>
<dbReference type="EC" id="2.1.3.3" evidence="5"/>
<evidence type="ECO:0000259" key="6">
    <source>
        <dbReference type="Pfam" id="PF00185"/>
    </source>
</evidence>
<dbReference type="Proteomes" id="UP000006860">
    <property type="component" value="Chromosome"/>
</dbReference>
<dbReference type="NCBIfam" id="NF001986">
    <property type="entry name" value="PRK00779.1"/>
    <property type="match status" value="1"/>
</dbReference>
<dbReference type="HOGENOM" id="CLU_043846_3_2_0"/>
<feature type="domain" description="Aspartate/ornithine carbamoyltransferase carbamoyl-P binding" evidence="7">
    <location>
        <begin position="2"/>
        <end position="142"/>
    </location>
</feature>
<comment type="pathway">
    <text evidence="1">Amino-acid biosynthesis; L-arginine biosynthesis; L-arginine from L-ornithine and carbamoyl phosphate: step 1/3.</text>
</comment>
<dbReference type="NCBIfam" id="TIGR00658">
    <property type="entry name" value="orni_carb_tr"/>
    <property type="match status" value="1"/>
</dbReference>
<sequence length="306" mass="34161">MKHLLSLFELTPSETETLLDLSAELKTEWKQRTLKQTLPGRVLLQIYEKPSLRTRVSFESAMIHLGGAGMFMTEKEAGLRGRESLQDVAQVTSRFADVIVLRTFSQQLIEEFAAASSVPVINGLSDDFHPCQALTDLLTMREHCGDLKGKTLVYLGDGNNVAKSLAICCADLGVNFVLSSPKGYQIEPEFWDRLKQRNAKASFKTEADPKKAVAEADVVYTDVWASMGQEEEAAARRKIFAPYQINAELIAACPKTVKFMHCLPAKRGEEVTDEIMDGERSIVFDQAENRMHIARGVFAWLLDSNN</sequence>
<feature type="binding site" evidence="5">
    <location>
        <position position="290"/>
    </location>
    <ligand>
        <name>carbamoyl phosphate</name>
        <dbReference type="ChEBI" id="CHEBI:58228"/>
    </ligand>
</feature>
<dbReference type="PRINTS" id="PR00100">
    <property type="entry name" value="AOTCASE"/>
</dbReference>
<dbReference type="InterPro" id="IPR036901">
    <property type="entry name" value="Asp/Orn_carbamoylTrfase_sf"/>
</dbReference>
<feature type="binding site" evidence="5">
    <location>
        <begin position="262"/>
        <end position="263"/>
    </location>
    <ligand>
        <name>carbamoyl phosphate</name>
        <dbReference type="ChEBI" id="CHEBI:58228"/>
    </ligand>
</feature>
<dbReference type="RefSeq" id="WP_013627740.1">
    <property type="nucleotide sequence ID" value="NC_015174.1"/>
</dbReference>
<evidence type="ECO:0000256" key="1">
    <source>
        <dbReference type="ARBA" id="ARBA00004975"/>
    </source>
</evidence>
<feature type="binding site" evidence="5">
    <location>
        <begin position="129"/>
        <end position="132"/>
    </location>
    <ligand>
        <name>carbamoyl phosphate</name>
        <dbReference type="ChEBI" id="CHEBI:58228"/>
    </ligand>
</feature>
<dbReference type="GO" id="GO:0016597">
    <property type="term" value="F:amino acid binding"/>
    <property type="evidence" value="ECO:0007669"/>
    <property type="project" value="InterPro"/>
</dbReference>
<comment type="pathway">
    <text evidence="5">Amino-acid degradation; L-arginine degradation via ADI pathway; carbamoyl phosphate from L-arginine: step 2/2.</text>
</comment>
<dbReference type="Pfam" id="PF00185">
    <property type="entry name" value="OTCace"/>
    <property type="match status" value="1"/>
</dbReference>
<dbReference type="GO" id="GO:0005737">
    <property type="term" value="C:cytoplasm"/>
    <property type="evidence" value="ECO:0007669"/>
    <property type="project" value="UniProtKB-SubCell"/>
</dbReference>
<dbReference type="Gene3D" id="3.40.50.1370">
    <property type="entry name" value="Aspartate/ornithine carbamoyltransferase"/>
    <property type="match status" value="2"/>
</dbReference>
<dbReference type="EMBL" id="CP002546">
    <property type="protein sequence ID" value="ADY59010.1"/>
    <property type="molecule type" value="Genomic_DNA"/>
</dbReference>
<dbReference type="InterPro" id="IPR006132">
    <property type="entry name" value="Asp/Orn_carbamoyltranf_P-bd"/>
</dbReference>
<comment type="catalytic activity">
    <reaction evidence="4 5">
        <text>carbamoyl phosphate + L-ornithine = L-citrulline + phosphate + H(+)</text>
        <dbReference type="Rhea" id="RHEA:19513"/>
        <dbReference type="ChEBI" id="CHEBI:15378"/>
        <dbReference type="ChEBI" id="CHEBI:43474"/>
        <dbReference type="ChEBI" id="CHEBI:46911"/>
        <dbReference type="ChEBI" id="CHEBI:57743"/>
        <dbReference type="ChEBI" id="CHEBI:58228"/>
        <dbReference type="EC" id="2.1.3.3"/>
    </reaction>
</comment>
<comment type="subcellular location">
    <subcellularLocation>
        <location evidence="5">Cytoplasm</location>
    </subcellularLocation>
</comment>
<feature type="binding site" evidence="5">
    <location>
        <position position="160"/>
    </location>
    <ligand>
        <name>L-ornithine</name>
        <dbReference type="ChEBI" id="CHEBI:46911"/>
    </ligand>
</feature>
<evidence type="ECO:0000313" key="9">
    <source>
        <dbReference type="Proteomes" id="UP000006860"/>
    </source>
</evidence>
<dbReference type="GO" id="GO:0019240">
    <property type="term" value="P:citrulline biosynthetic process"/>
    <property type="evidence" value="ECO:0007669"/>
    <property type="project" value="TreeGrafter"/>
</dbReference>
<keyword evidence="5" id="KW-0963">Cytoplasm</keyword>
<dbReference type="Pfam" id="PF02729">
    <property type="entry name" value="OTCace_N"/>
    <property type="match status" value="1"/>
</dbReference>
<name>F0SPQ1_RUBBR</name>
<dbReference type="eggNOG" id="COG0078">
    <property type="taxonomic scope" value="Bacteria"/>
</dbReference>
<keyword evidence="9" id="KW-1185">Reference proteome</keyword>
<dbReference type="GO" id="GO:0042450">
    <property type="term" value="P:L-arginine biosynthetic process via ornithine"/>
    <property type="evidence" value="ECO:0007669"/>
    <property type="project" value="UniProtKB-UniRule"/>
</dbReference>
<dbReference type="PRINTS" id="PR00102">
    <property type="entry name" value="OTCASE"/>
</dbReference>
<accession>F0SPQ1</accession>
<dbReference type="FunFam" id="3.40.50.1370:FF:000008">
    <property type="entry name" value="Ornithine carbamoyltransferase"/>
    <property type="match status" value="1"/>
</dbReference>
<dbReference type="InterPro" id="IPR006131">
    <property type="entry name" value="Asp_carbamoyltransf_Asp/Orn-bd"/>
</dbReference>
<organism evidence="8 9">
    <name type="scientific">Rubinisphaera brasiliensis (strain ATCC 49424 / DSM 5305 / JCM 21570 / IAM 15109 / NBRC 103401 / IFAM 1448)</name>
    <name type="common">Planctomyces brasiliensis</name>
    <dbReference type="NCBI Taxonomy" id="756272"/>
    <lineage>
        <taxon>Bacteria</taxon>
        <taxon>Pseudomonadati</taxon>
        <taxon>Planctomycetota</taxon>
        <taxon>Planctomycetia</taxon>
        <taxon>Planctomycetales</taxon>
        <taxon>Planctomycetaceae</taxon>
        <taxon>Rubinisphaera</taxon>
    </lineage>
</organism>
<feature type="domain" description="Aspartate/ornithine carbamoyltransferase Asp/Orn-binding" evidence="6">
    <location>
        <begin position="148"/>
        <end position="301"/>
    </location>
</feature>
<feature type="binding site" evidence="5">
    <location>
        <position position="102"/>
    </location>
    <ligand>
        <name>carbamoyl phosphate</name>
        <dbReference type="ChEBI" id="CHEBI:58228"/>
    </ligand>
</feature>
<dbReference type="HAMAP" id="MF_01109">
    <property type="entry name" value="OTCase"/>
    <property type="match status" value="1"/>
</dbReference>
<dbReference type="InterPro" id="IPR024904">
    <property type="entry name" value="OTCase_ArgI"/>
</dbReference>
<gene>
    <name evidence="5" type="primary">arcB</name>
    <name evidence="8" type="ordered locus">Plabr_1398</name>
</gene>
<evidence type="ECO:0000259" key="7">
    <source>
        <dbReference type="Pfam" id="PF02729"/>
    </source>
</evidence>
<dbReference type="InterPro" id="IPR002292">
    <property type="entry name" value="Orn/put_carbamltrans"/>
</dbReference>
<feature type="binding site" evidence="5">
    <location>
        <begin position="226"/>
        <end position="227"/>
    </location>
    <ligand>
        <name>L-ornithine</name>
        <dbReference type="ChEBI" id="CHEBI:46911"/>
    </ligand>
</feature>
<dbReference type="AlphaFoldDB" id="F0SPQ1"/>
<protein>
    <recommendedName>
        <fullName evidence="5">Ornithine carbamoyltransferase, catabolic</fullName>
        <shortName evidence="5">OTCase</shortName>
        <ecNumber evidence="5">2.1.3.3</ecNumber>
    </recommendedName>
</protein>
<feature type="binding site" evidence="5">
    <location>
        <position position="222"/>
    </location>
    <ligand>
        <name>L-ornithine</name>
        <dbReference type="ChEBI" id="CHEBI:46911"/>
    </ligand>
</feature>
<evidence type="ECO:0000256" key="5">
    <source>
        <dbReference type="HAMAP-Rule" id="MF_01109"/>
    </source>
</evidence>
<keyword evidence="5" id="KW-0056">Arginine metabolism</keyword>
<dbReference type="KEGG" id="pbs:Plabr_1398"/>
<dbReference type="UniPathway" id="UPA00254">
    <property type="reaction ID" value="UER00365"/>
</dbReference>
<keyword evidence="3 5" id="KW-0808">Transferase</keyword>
<comment type="similarity">
    <text evidence="2 5">Belongs to the aspartate/ornithine carbamoyltransferase superfamily. OTCase family.</text>
</comment>
<dbReference type="STRING" id="756272.Plabr_1398"/>